<dbReference type="SUPFAM" id="SSF57701">
    <property type="entry name" value="Zn2/Cys6 DNA-binding domain"/>
    <property type="match status" value="1"/>
</dbReference>
<dbReference type="PANTHER" id="PTHR38791">
    <property type="entry name" value="ZN(II)2CYS6 TRANSCRIPTION FACTOR (EUROFUNG)-RELATED-RELATED"/>
    <property type="match status" value="1"/>
</dbReference>
<evidence type="ECO:0000256" key="1">
    <source>
        <dbReference type="ARBA" id="ARBA00023242"/>
    </source>
</evidence>
<dbReference type="InterPro" id="IPR001138">
    <property type="entry name" value="Zn2Cys6_DnaBD"/>
</dbReference>
<dbReference type="PROSITE" id="PS50048">
    <property type="entry name" value="ZN2_CY6_FUNGAL_2"/>
    <property type="match status" value="1"/>
</dbReference>
<evidence type="ECO:0000313" key="3">
    <source>
        <dbReference type="EMBL" id="KAK0516280.1"/>
    </source>
</evidence>
<dbReference type="SMART" id="SM00066">
    <property type="entry name" value="GAL4"/>
    <property type="match status" value="1"/>
</dbReference>
<feature type="domain" description="Zn(2)-C6 fungal-type" evidence="2">
    <location>
        <begin position="9"/>
        <end position="37"/>
    </location>
</feature>
<evidence type="ECO:0000313" key="4">
    <source>
        <dbReference type="Proteomes" id="UP001166286"/>
    </source>
</evidence>
<reference evidence="3" key="1">
    <citation type="submission" date="2023-03" db="EMBL/GenBank/DDBJ databases">
        <title>Complete genome of Cladonia borealis.</title>
        <authorList>
            <person name="Park H."/>
        </authorList>
    </citation>
    <scope>NUCLEOTIDE SEQUENCE</scope>
    <source>
        <strain evidence="3">ANT050790</strain>
    </source>
</reference>
<name>A0AA39R7J3_9LECA</name>
<dbReference type="PROSITE" id="PS00463">
    <property type="entry name" value="ZN2_CY6_FUNGAL_1"/>
    <property type="match status" value="1"/>
</dbReference>
<organism evidence="3 4">
    <name type="scientific">Cladonia borealis</name>
    <dbReference type="NCBI Taxonomy" id="184061"/>
    <lineage>
        <taxon>Eukaryota</taxon>
        <taxon>Fungi</taxon>
        <taxon>Dikarya</taxon>
        <taxon>Ascomycota</taxon>
        <taxon>Pezizomycotina</taxon>
        <taxon>Lecanoromycetes</taxon>
        <taxon>OSLEUM clade</taxon>
        <taxon>Lecanoromycetidae</taxon>
        <taxon>Lecanorales</taxon>
        <taxon>Lecanorineae</taxon>
        <taxon>Cladoniaceae</taxon>
        <taxon>Cladonia</taxon>
    </lineage>
</organism>
<dbReference type="Gene3D" id="4.10.240.10">
    <property type="entry name" value="Zn(2)-C6 fungal-type DNA-binding domain"/>
    <property type="match status" value="1"/>
</dbReference>
<keyword evidence="1" id="KW-0539">Nucleus</keyword>
<dbReference type="PANTHER" id="PTHR38791:SF5">
    <property type="entry name" value="TRANSCRIPTION FACTOR DBAG-RELATED"/>
    <property type="match status" value="1"/>
</dbReference>
<dbReference type="Pfam" id="PF00172">
    <property type="entry name" value="Zn_clus"/>
    <property type="match status" value="1"/>
</dbReference>
<dbReference type="InterPro" id="IPR036864">
    <property type="entry name" value="Zn2-C6_fun-type_DNA-bd_sf"/>
</dbReference>
<evidence type="ECO:0000259" key="2">
    <source>
        <dbReference type="PROSITE" id="PS50048"/>
    </source>
</evidence>
<dbReference type="GO" id="GO:0008270">
    <property type="term" value="F:zinc ion binding"/>
    <property type="evidence" value="ECO:0007669"/>
    <property type="project" value="InterPro"/>
</dbReference>
<dbReference type="InterPro" id="IPR053175">
    <property type="entry name" value="DHMBA_Reg_Transcription_Factor"/>
</dbReference>
<sequence>MVYYGPSRGCETCKRRRKKCDETRPSCLRCITAQRTCGGYEDGTNCMFRQYDGQDGDPVPFKSMARKCSLPVRVSGPGIDKPQEISDEKVEEFALRAFFYDYCIISTNHSLSRGYFDGLELMVQRLGWQSDLAKACKAVGFATHGTKLYRPGLMRKAEVFYYTLLGSLAKAIADPAFVKTTESLMIAVLLGLYEMIMAGDSYPGNHNAHARGVAAILQIENSPLELFGAIRSSHPIVRKNGIRNPGPFPTLYSDDASQSLNNLLLIFGSLWRQANALLADPLTGLDNLHQLKCEATALDQAFVRWEQARAEDFKPWEVGQVSGGQEAKLGVGYWPGRVDTYFDLYVAGVWNTYRAARLLLLDLVLKLSTILNDGHMHGSGYQETLRLVEDMVSSIPFHLAEDIQVFLRGLENGYGVGKKNVLATIEPGRPVGGLLLMHPLYVVSKLSIVPQQLREYLRDSLEWIAKHMAIGQASIFAKIPEIHEEYLADGCTLVWAGMLV</sequence>
<comment type="caution">
    <text evidence="3">The sequence shown here is derived from an EMBL/GenBank/DDBJ whole genome shotgun (WGS) entry which is preliminary data.</text>
</comment>
<keyword evidence="4" id="KW-1185">Reference proteome</keyword>
<dbReference type="Proteomes" id="UP001166286">
    <property type="component" value="Unassembled WGS sequence"/>
</dbReference>
<accession>A0AA39R7J3</accession>
<dbReference type="EMBL" id="JAFEKC020000002">
    <property type="protein sequence ID" value="KAK0516280.1"/>
    <property type="molecule type" value="Genomic_DNA"/>
</dbReference>
<protein>
    <recommendedName>
        <fullName evidence="2">Zn(2)-C6 fungal-type domain-containing protein</fullName>
    </recommendedName>
</protein>
<dbReference type="AlphaFoldDB" id="A0AA39R7J3"/>
<proteinExistence type="predicted"/>
<dbReference type="GO" id="GO:0000981">
    <property type="term" value="F:DNA-binding transcription factor activity, RNA polymerase II-specific"/>
    <property type="evidence" value="ECO:0007669"/>
    <property type="project" value="InterPro"/>
</dbReference>
<dbReference type="CDD" id="cd00067">
    <property type="entry name" value="GAL4"/>
    <property type="match status" value="1"/>
</dbReference>
<gene>
    <name evidence="3" type="ORF">JMJ35_000883</name>
</gene>